<keyword evidence="3" id="KW-1185">Reference proteome</keyword>
<dbReference type="HOGENOM" id="CLU_817582_0_0_1"/>
<evidence type="ECO:0000313" key="2">
    <source>
        <dbReference type="EMBL" id="EED87335.1"/>
    </source>
</evidence>
<evidence type="ECO:0000256" key="1">
    <source>
        <dbReference type="SAM" id="MobiDB-lite"/>
    </source>
</evidence>
<dbReference type="InParanoid" id="B8CGJ4"/>
<sequence length="340" mass="38042">MNFTPPIANTSNENTAANTALKMTRQSPFNRRSSAQETIELWNPFLGDYPLEDLLVVRRLNEETFDVDVPIKHHFLHQQRQGQLSEFLEKRRIYEGQEIAMEDEKDVDRPQLQRRQSRRTSNLNSGDDPTNVGKIKANTNVQSNATVQTAMLTSGSSITSFLTLGEDSSSYQHQSPQDLPINRNCCTDINLSIKSTTPSKISTDSIFSVVNLQEEEEEQELPVGGGRRARRIFSKFLFRRGTNASNSSSGNSCSSSNPQISSEIGTSMIGCRLRGCKVAIGDVTSSAIPSVDKVVGSDKEVYQNDDNPRCTSINIRRRCSMEERREERSSQSGPNPFAFY</sequence>
<feature type="region of interest" description="Disordered" evidence="1">
    <location>
        <begin position="320"/>
        <end position="340"/>
    </location>
</feature>
<proteinExistence type="predicted"/>
<accession>B8CGJ4</accession>
<dbReference type="EMBL" id="CM000655">
    <property type="protein sequence ID" value="EED87335.1"/>
    <property type="molecule type" value="Genomic_DNA"/>
</dbReference>
<protein>
    <submittedName>
        <fullName evidence="2">Uncharacterized protein</fullName>
    </submittedName>
</protein>
<dbReference type="GeneID" id="7448918"/>
<dbReference type="PaxDb" id="35128-Thaps12131"/>
<feature type="compositionally biased region" description="Polar residues" evidence="1">
    <location>
        <begin position="119"/>
        <end position="128"/>
    </location>
</feature>
<organism evidence="2 3">
    <name type="scientific">Thalassiosira pseudonana</name>
    <name type="common">Marine diatom</name>
    <name type="synonym">Cyclotella nana</name>
    <dbReference type="NCBI Taxonomy" id="35128"/>
    <lineage>
        <taxon>Eukaryota</taxon>
        <taxon>Sar</taxon>
        <taxon>Stramenopiles</taxon>
        <taxon>Ochrophyta</taxon>
        <taxon>Bacillariophyta</taxon>
        <taxon>Coscinodiscophyceae</taxon>
        <taxon>Thalassiosirophycidae</taxon>
        <taxon>Thalassiosirales</taxon>
        <taxon>Thalassiosiraceae</taxon>
        <taxon>Thalassiosira</taxon>
    </lineage>
</organism>
<dbReference type="AlphaFoldDB" id="B8CGJ4"/>
<reference evidence="2 3" key="2">
    <citation type="journal article" date="2008" name="Nature">
        <title>The Phaeodactylum genome reveals the evolutionary history of diatom genomes.</title>
        <authorList>
            <person name="Bowler C."/>
            <person name="Allen A.E."/>
            <person name="Badger J.H."/>
            <person name="Grimwood J."/>
            <person name="Jabbari K."/>
            <person name="Kuo A."/>
            <person name="Maheswari U."/>
            <person name="Martens C."/>
            <person name="Maumus F."/>
            <person name="Otillar R.P."/>
            <person name="Rayko E."/>
            <person name="Salamov A."/>
            <person name="Vandepoele K."/>
            <person name="Beszteri B."/>
            <person name="Gruber A."/>
            <person name="Heijde M."/>
            <person name="Katinka M."/>
            <person name="Mock T."/>
            <person name="Valentin K."/>
            <person name="Verret F."/>
            <person name="Berges J.A."/>
            <person name="Brownlee C."/>
            <person name="Cadoret J.P."/>
            <person name="Chiovitti A."/>
            <person name="Choi C.J."/>
            <person name="Coesel S."/>
            <person name="De Martino A."/>
            <person name="Detter J.C."/>
            <person name="Durkin C."/>
            <person name="Falciatore A."/>
            <person name="Fournet J."/>
            <person name="Haruta M."/>
            <person name="Huysman M.J."/>
            <person name="Jenkins B.D."/>
            <person name="Jiroutova K."/>
            <person name="Jorgensen R.E."/>
            <person name="Joubert Y."/>
            <person name="Kaplan A."/>
            <person name="Kroger N."/>
            <person name="Kroth P.G."/>
            <person name="La Roche J."/>
            <person name="Lindquist E."/>
            <person name="Lommer M."/>
            <person name="Martin-Jezequel V."/>
            <person name="Lopez P.J."/>
            <person name="Lucas S."/>
            <person name="Mangogna M."/>
            <person name="McGinnis K."/>
            <person name="Medlin L.K."/>
            <person name="Montsant A."/>
            <person name="Oudot-Le Secq M.P."/>
            <person name="Napoli C."/>
            <person name="Obornik M."/>
            <person name="Parker M.S."/>
            <person name="Petit J.L."/>
            <person name="Porcel B.M."/>
            <person name="Poulsen N."/>
            <person name="Robison M."/>
            <person name="Rychlewski L."/>
            <person name="Rynearson T.A."/>
            <person name="Schmutz J."/>
            <person name="Shapiro H."/>
            <person name="Siaut M."/>
            <person name="Stanley M."/>
            <person name="Sussman M.R."/>
            <person name="Taylor A.R."/>
            <person name="Vardi A."/>
            <person name="von Dassow P."/>
            <person name="Vyverman W."/>
            <person name="Willis A."/>
            <person name="Wyrwicz L.S."/>
            <person name="Rokhsar D.S."/>
            <person name="Weissenbach J."/>
            <person name="Armbrust E.V."/>
            <person name="Green B.R."/>
            <person name="Van de Peer Y."/>
            <person name="Grigoriev I.V."/>
        </authorList>
    </citation>
    <scope>NUCLEOTIDE SEQUENCE [LARGE SCALE GENOMIC DNA]</scope>
    <source>
        <strain evidence="2 3">CCMP1335</strain>
    </source>
</reference>
<evidence type="ECO:0000313" key="3">
    <source>
        <dbReference type="Proteomes" id="UP000001449"/>
    </source>
</evidence>
<dbReference type="KEGG" id="tps:THAPSDRAFT_12131"/>
<feature type="region of interest" description="Disordered" evidence="1">
    <location>
        <begin position="101"/>
        <end position="137"/>
    </location>
</feature>
<gene>
    <name evidence="2" type="ORF">THAPSDRAFT_12131</name>
</gene>
<feature type="compositionally biased region" description="Basic and acidic residues" evidence="1">
    <location>
        <begin position="320"/>
        <end position="329"/>
    </location>
</feature>
<dbReference type="RefSeq" id="XP_002295269.1">
    <property type="nucleotide sequence ID" value="XM_002295233.1"/>
</dbReference>
<dbReference type="Proteomes" id="UP000001449">
    <property type="component" value="Chromosome 24"/>
</dbReference>
<reference evidence="2 3" key="1">
    <citation type="journal article" date="2004" name="Science">
        <title>The genome of the diatom Thalassiosira pseudonana: ecology, evolution, and metabolism.</title>
        <authorList>
            <person name="Armbrust E.V."/>
            <person name="Berges J.A."/>
            <person name="Bowler C."/>
            <person name="Green B.R."/>
            <person name="Martinez D."/>
            <person name="Putnam N.H."/>
            <person name="Zhou S."/>
            <person name="Allen A.E."/>
            <person name="Apt K.E."/>
            <person name="Bechner M."/>
            <person name="Brzezinski M.A."/>
            <person name="Chaal B.K."/>
            <person name="Chiovitti A."/>
            <person name="Davis A.K."/>
            <person name="Demarest M.S."/>
            <person name="Detter J.C."/>
            <person name="Glavina T."/>
            <person name="Goodstein D."/>
            <person name="Hadi M.Z."/>
            <person name="Hellsten U."/>
            <person name="Hildebrand M."/>
            <person name="Jenkins B.D."/>
            <person name="Jurka J."/>
            <person name="Kapitonov V.V."/>
            <person name="Kroger N."/>
            <person name="Lau W.W."/>
            <person name="Lane T.W."/>
            <person name="Larimer F.W."/>
            <person name="Lippmeier J.C."/>
            <person name="Lucas S."/>
            <person name="Medina M."/>
            <person name="Montsant A."/>
            <person name="Obornik M."/>
            <person name="Parker M.S."/>
            <person name="Palenik B."/>
            <person name="Pazour G.J."/>
            <person name="Richardson P.M."/>
            <person name="Rynearson T.A."/>
            <person name="Saito M.A."/>
            <person name="Schwartz D.C."/>
            <person name="Thamatrakoln K."/>
            <person name="Valentin K."/>
            <person name="Vardi A."/>
            <person name="Wilkerson F.P."/>
            <person name="Rokhsar D.S."/>
        </authorList>
    </citation>
    <scope>NUCLEOTIDE SEQUENCE [LARGE SCALE GENOMIC DNA]</scope>
    <source>
        <strain evidence="2 3">CCMP1335</strain>
    </source>
</reference>
<name>B8CGJ4_THAPS</name>